<evidence type="ECO:0000259" key="7">
    <source>
        <dbReference type="Pfam" id="PF12698"/>
    </source>
</evidence>
<organism evidence="8 9">
    <name type="scientific">Streptosporangium jomthongense</name>
    <dbReference type="NCBI Taxonomy" id="1193683"/>
    <lineage>
        <taxon>Bacteria</taxon>
        <taxon>Bacillati</taxon>
        <taxon>Actinomycetota</taxon>
        <taxon>Actinomycetes</taxon>
        <taxon>Streptosporangiales</taxon>
        <taxon>Streptosporangiaceae</taxon>
        <taxon>Streptosporangium</taxon>
    </lineage>
</organism>
<evidence type="ECO:0000256" key="4">
    <source>
        <dbReference type="ARBA" id="ARBA00023136"/>
    </source>
</evidence>
<proteinExistence type="predicted"/>
<feature type="transmembrane region" description="Helical" evidence="6">
    <location>
        <begin position="58"/>
        <end position="82"/>
    </location>
</feature>
<dbReference type="PIRSF" id="PIRSF006648">
    <property type="entry name" value="DrrB"/>
    <property type="match status" value="1"/>
</dbReference>
<evidence type="ECO:0000313" key="9">
    <source>
        <dbReference type="Proteomes" id="UP001595698"/>
    </source>
</evidence>
<dbReference type="InterPro" id="IPR013525">
    <property type="entry name" value="ABC2_TM"/>
</dbReference>
<keyword evidence="3 6" id="KW-1133">Transmembrane helix</keyword>
<comment type="caution">
    <text evidence="8">The sequence shown here is derived from an EMBL/GenBank/DDBJ whole genome shotgun (WGS) entry which is preliminary data.</text>
</comment>
<dbReference type="PANTHER" id="PTHR43229">
    <property type="entry name" value="NODULATION PROTEIN J"/>
    <property type="match status" value="1"/>
</dbReference>
<dbReference type="InterPro" id="IPR000412">
    <property type="entry name" value="ABC_2_transport"/>
</dbReference>
<protein>
    <submittedName>
        <fullName evidence="8">ABC transporter permease</fullName>
    </submittedName>
</protein>
<evidence type="ECO:0000256" key="1">
    <source>
        <dbReference type="ARBA" id="ARBA00004141"/>
    </source>
</evidence>
<dbReference type="Proteomes" id="UP001595698">
    <property type="component" value="Unassembled WGS sequence"/>
</dbReference>
<keyword evidence="9" id="KW-1185">Reference proteome</keyword>
<feature type="transmembrane region" description="Helical" evidence="6">
    <location>
        <begin position="172"/>
        <end position="192"/>
    </location>
</feature>
<evidence type="ECO:0000256" key="5">
    <source>
        <dbReference type="ARBA" id="ARBA00023251"/>
    </source>
</evidence>
<dbReference type="InterPro" id="IPR051784">
    <property type="entry name" value="Nod_factor_ABC_transporter"/>
</dbReference>
<gene>
    <name evidence="8" type="ORF">ACFOYY_37240</name>
</gene>
<reference evidence="9" key="1">
    <citation type="journal article" date="2019" name="Int. J. Syst. Evol. Microbiol.">
        <title>The Global Catalogue of Microorganisms (GCM) 10K type strain sequencing project: providing services to taxonomists for standard genome sequencing and annotation.</title>
        <authorList>
            <consortium name="The Broad Institute Genomics Platform"/>
            <consortium name="The Broad Institute Genome Sequencing Center for Infectious Disease"/>
            <person name="Wu L."/>
            <person name="Ma J."/>
        </authorList>
    </citation>
    <scope>NUCLEOTIDE SEQUENCE [LARGE SCALE GENOMIC DNA]</scope>
    <source>
        <strain evidence="9">TBRC 7912</strain>
    </source>
</reference>
<dbReference type="Pfam" id="PF12698">
    <property type="entry name" value="ABC2_membrane_3"/>
    <property type="match status" value="1"/>
</dbReference>
<evidence type="ECO:0000313" key="8">
    <source>
        <dbReference type="EMBL" id="MFC3985822.1"/>
    </source>
</evidence>
<feature type="domain" description="ABC-2 type transporter transmembrane" evidence="7">
    <location>
        <begin position="56"/>
        <end position="253"/>
    </location>
</feature>
<keyword evidence="4 6" id="KW-0472">Membrane</keyword>
<dbReference type="EMBL" id="JBHSBC010000049">
    <property type="protein sequence ID" value="MFC3985822.1"/>
    <property type="molecule type" value="Genomic_DNA"/>
</dbReference>
<feature type="transmembrane region" description="Helical" evidence="6">
    <location>
        <begin position="26"/>
        <end position="46"/>
    </location>
</feature>
<keyword evidence="2 6" id="KW-0812">Transmembrane</keyword>
<comment type="subcellular location">
    <subcellularLocation>
        <location evidence="1">Membrane</location>
        <topology evidence="1">Multi-pass membrane protein</topology>
    </subcellularLocation>
</comment>
<name>A0ABV8FEX3_9ACTN</name>
<dbReference type="PANTHER" id="PTHR43229:SF2">
    <property type="entry name" value="NODULATION PROTEIN J"/>
    <property type="match status" value="1"/>
</dbReference>
<keyword evidence="5" id="KW-0046">Antibiotic resistance</keyword>
<accession>A0ABV8FEX3</accession>
<sequence length="274" mass="28496">MNGTLGLGIRRGLIEQGTLLRDRKEVTGQLAGGVGVFLLLTLWIGGNPAGGGVDMATFMAVGFTAFMVFSTGVTTLPMLIAADWEEGALLRLRALPRGIPVYVTGRAVSVLCQILTQATLMLLAGVLVAGVRPPATPQAWLTFGWALVLGALSVVPVGAALGAMLSNPKSAALVLGLPSMLLMLISGVMLPLRMLPEVVGRVAQAFPLYWQGHALRAAFLPPGAAAAELGGAWQLGTAATVMGLWAIAGMVLAPWLLRKVTRGASGTRQAERRI</sequence>
<feature type="transmembrane region" description="Helical" evidence="6">
    <location>
        <begin position="238"/>
        <end position="257"/>
    </location>
</feature>
<evidence type="ECO:0000256" key="6">
    <source>
        <dbReference type="SAM" id="Phobius"/>
    </source>
</evidence>
<feature type="transmembrane region" description="Helical" evidence="6">
    <location>
        <begin position="143"/>
        <end position="165"/>
    </location>
</feature>
<evidence type="ECO:0000256" key="2">
    <source>
        <dbReference type="ARBA" id="ARBA00022692"/>
    </source>
</evidence>
<evidence type="ECO:0000256" key="3">
    <source>
        <dbReference type="ARBA" id="ARBA00022989"/>
    </source>
</evidence>
<feature type="transmembrane region" description="Helical" evidence="6">
    <location>
        <begin position="103"/>
        <end position="131"/>
    </location>
</feature>
<dbReference type="RefSeq" id="WP_386195962.1">
    <property type="nucleotide sequence ID" value="NZ_JBHSBC010000049.1"/>
</dbReference>